<dbReference type="InterPro" id="IPR013783">
    <property type="entry name" value="Ig-like_fold"/>
</dbReference>
<evidence type="ECO:0000313" key="10">
    <source>
        <dbReference type="EMBL" id="VDN12239.1"/>
    </source>
</evidence>
<keyword evidence="2" id="KW-1003">Cell membrane</keyword>
<dbReference type="InterPro" id="IPR007110">
    <property type="entry name" value="Ig-like_dom"/>
</dbReference>
<gene>
    <name evidence="10" type="ORF">DILT_LOCUS8070</name>
</gene>
<dbReference type="GO" id="GO:0007411">
    <property type="term" value="P:axon guidance"/>
    <property type="evidence" value="ECO:0007669"/>
    <property type="project" value="TreeGrafter"/>
</dbReference>
<evidence type="ECO:0000256" key="1">
    <source>
        <dbReference type="ARBA" id="ARBA00004236"/>
    </source>
</evidence>
<name>A0A3P7NTJ3_DIBLA</name>
<keyword evidence="7" id="KW-0325">Glycoprotein</keyword>
<dbReference type="SMART" id="SM00408">
    <property type="entry name" value="IGc2"/>
    <property type="match status" value="2"/>
</dbReference>
<evidence type="ECO:0000256" key="8">
    <source>
        <dbReference type="ARBA" id="ARBA00023319"/>
    </source>
</evidence>
<evidence type="ECO:0000256" key="7">
    <source>
        <dbReference type="ARBA" id="ARBA00023180"/>
    </source>
</evidence>
<evidence type="ECO:0000259" key="9">
    <source>
        <dbReference type="PROSITE" id="PS50835"/>
    </source>
</evidence>
<dbReference type="GO" id="GO:0030424">
    <property type="term" value="C:axon"/>
    <property type="evidence" value="ECO:0007669"/>
    <property type="project" value="TreeGrafter"/>
</dbReference>
<comment type="subcellular location">
    <subcellularLocation>
        <location evidence="1">Cell membrane</location>
    </subcellularLocation>
</comment>
<dbReference type="InterPro" id="IPR036179">
    <property type="entry name" value="Ig-like_dom_sf"/>
</dbReference>
<reference evidence="10 11" key="1">
    <citation type="submission" date="2018-11" db="EMBL/GenBank/DDBJ databases">
        <authorList>
            <consortium name="Pathogen Informatics"/>
        </authorList>
    </citation>
    <scope>NUCLEOTIDE SEQUENCE [LARGE SCALE GENOMIC DNA]</scope>
</reference>
<dbReference type="Gene3D" id="2.20.100.10">
    <property type="entry name" value="Thrombospondin type-1 (TSP1) repeat"/>
    <property type="match status" value="1"/>
</dbReference>
<dbReference type="GO" id="GO:0007156">
    <property type="term" value="P:homophilic cell adhesion via plasma membrane adhesion molecules"/>
    <property type="evidence" value="ECO:0007669"/>
    <property type="project" value="TreeGrafter"/>
</dbReference>
<dbReference type="SMART" id="SM00409">
    <property type="entry name" value="IG"/>
    <property type="match status" value="2"/>
</dbReference>
<feature type="domain" description="Ig-like" evidence="9">
    <location>
        <begin position="1"/>
        <end position="84"/>
    </location>
</feature>
<evidence type="ECO:0000256" key="4">
    <source>
        <dbReference type="ARBA" id="ARBA00022737"/>
    </source>
</evidence>
<feature type="domain" description="Ig-like" evidence="9">
    <location>
        <begin position="87"/>
        <end position="167"/>
    </location>
</feature>
<keyword evidence="11" id="KW-1185">Reference proteome</keyword>
<dbReference type="Pfam" id="PF00090">
    <property type="entry name" value="TSP_1"/>
    <property type="match status" value="1"/>
</dbReference>
<dbReference type="PROSITE" id="PS50835">
    <property type="entry name" value="IG_LIKE"/>
    <property type="match status" value="2"/>
</dbReference>
<dbReference type="GO" id="GO:0005886">
    <property type="term" value="C:plasma membrane"/>
    <property type="evidence" value="ECO:0007669"/>
    <property type="project" value="UniProtKB-SubCell"/>
</dbReference>
<dbReference type="PROSITE" id="PS50092">
    <property type="entry name" value="TSP1"/>
    <property type="match status" value="1"/>
</dbReference>
<dbReference type="SUPFAM" id="SSF82895">
    <property type="entry name" value="TSP-1 type 1 repeat"/>
    <property type="match status" value="1"/>
</dbReference>
<dbReference type="GO" id="GO:0098632">
    <property type="term" value="F:cell-cell adhesion mediator activity"/>
    <property type="evidence" value="ECO:0007669"/>
    <property type="project" value="TreeGrafter"/>
</dbReference>
<organism evidence="10 11">
    <name type="scientific">Dibothriocephalus latus</name>
    <name type="common">Fish tapeworm</name>
    <name type="synonym">Diphyllobothrium latum</name>
    <dbReference type="NCBI Taxonomy" id="60516"/>
    <lineage>
        <taxon>Eukaryota</taxon>
        <taxon>Metazoa</taxon>
        <taxon>Spiralia</taxon>
        <taxon>Lophotrochozoa</taxon>
        <taxon>Platyhelminthes</taxon>
        <taxon>Cestoda</taxon>
        <taxon>Eucestoda</taxon>
        <taxon>Diphyllobothriidea</taxon>
        <taxon>Diphyllobothriidae</taxon>
        <taxon>Dibothriocephalus</taxon>
    </lineage>
</organism>
<evidence type="ECO:0000256" key="2">
    <source>
        <dbReference type="ARBA" id="ARBA00022475"/>
    </source>
</evidence>
<dbReference type="EMBL" id="UYRU01053411">
    <property type="protein sequence ID" value="VDN12239.1"/>
    <property type="molecule type" value="Genomic_DNA"/>
</dbReference>
<dbReference type="GO" id="GO:0070593">
    <property type="term" value="P:dendrite self-avoidance"/>
    <property type="evidence" value="ECO:0007669"/>
    <property type="project" value="TreeGrafter"/>
</dbReference>
<evidence type="ECO:0000256" key="6">
    <source>
        <dbReference type="ARBA" id="ARBA00023157"/>
    </source>
</evidence>
<dbReference type="Pfam" id="PF07679">
    <property type="entry name" value="I-set"/>
    <property type="match status" value="1"/>
</dbReference>
<evidence type="ECO:0000256" key="3">
    <source>
        <dbReference type="ARBA" id="ARBA00022729"/>
    </source>
</evidence>
<dbReference type="Gene3D" id="2.60.40.10">
    <property type="entry name" value="Immunoglobulins"/>
    <property type="match status" value="2"/>
</dbReference>
<dbReference type="Pfam" id="PF13927">
    <property type="entry name" value="Ig_3"/>
    <property type="match status" value="1"/>
</dbReference>
<evidence type="ECO:0000313" key="11">
    <source>
        <dbReference type="Proteomes" id="UP000281553"/>
    </source>
</evidence>
<dbReference type="InterPro" id="IPR003599">
    <property type="entry name" value="Ig_sub"/>
</dbReference>
<dbReference type="InterPro" id="IPR003598">
    <property type="entry name" value="Ig_sub2"/>
</dbReference>
<dbReference type="PANTHER" id="PTHR10075:SF103">
    <property type="entry name" value="ROUNDABOUT HOMOLOG 4"/>
    <property type="match status" value="1"/>
</dbReference>
<dbReference type="OrthoDB" id="6263498at2759"/>
<sequence>MYQSDEPWRQDDRTRLHCNVSGEADSIVWLKDGIPVANSSRVNIRDNGASLVISMAKAIDTGLYQCIAANPVGEDLGELRLIIDSKPVLVKSPQNQTARLGEIVTMECQAEGHPIPTIRWFHDNSSVRLGGSHSLIRNGSLRIVGVTEKEEGIYHCVASSSQGEAISAPAELKIQIPGGWSDWLPWQACSVACGRGIQARFEPVNAKIVRWTAVGESGDPGRTALVAAEVVFVDDSVVVTTRSHSLVENRVVLRKQQRKPPNVTRILAQLSTSAFISGSIIISEMKLMVRLHGTPVSTVLTKRTVGLSSDTPADRSMDNFSAVSQRTFWGSRTPCSLEVVF</sequence>
<proteinExistence type="predicted"/>
<keyword evidence="5" id="KW-0472">Membrane</keyword>
<dbReference type="InterPro" id="IPR036383">
    <property type="entry name" value="TSP1_rpt_sf"/>
</dbReference>
<dbReference type="PANTHER" id="PTHR10075">
    <property type="entry name" value="BASIGIN RELATED"/>
    <property type="match status" value="1"/>
</dbReference>
<keyword evidence="4" id="KW-0677">Repeat</keyword>
<keyword evidence="8" id="KW-0393">Immunoglobulin domain</keyword>
<evidence type="ECO:0000256" key="5">
    <source>
        <dbReference type="ARBA" id="ARBA00023136"/>
    </source>
</evidence>
<dbReference type="InterPro" id="IPR000884">
    <property type="entry name" value="TSP1_rpt"/>
</dbReference>
<dbReference type="FunFam" id="2.60.40.10:FF:000273">
    <property type="entry name" value="contactin-3 isoform X1"/>
    <property type="match status" value="1"/>
</dbReference>
<keyword evidence="6" id="KW-1015">Disulfide bond</keyword>
<keyword evidence="3" id="KW-0732">Signal</keyword>
<dbReference type="AlphaFoldDB" id="A0A3P7NTJ3"/>
<dbReference type="SUPFAM" id="SSF48726">
    <property type="entry name" value="Immunoglobulin"/>
    <property type="match status" value="2"/>
</dbReference>
<dbReference type="InterPro" id="IPR013098">
    <property type="entry name" value="Ig_I-set"/>
</dbReference>
<accession>A0A3P7NTJ3</accession>
<dbReference type="Proteomes" id="UP000281553">
    <property type="component" value="Unassembled WGS sequence"/>
</dbReference>
<protein>
    <recommendedName>
        <fullName evidence="9">Ig-like domain-containing protein</fullName>
    </recommendedName>
</protein>